<evidence type="ECO:0000256" key="7">
    <source>
        <dbReference type="ARBA" id="ARBA00023002"/>
    </source>
</evidence>
<dbReference type="Gene3D" id="3.30.360.10">
    <property type="entry name" value="Dihydrodipicolinate Reductase, domain 2"/>
    <property type="match status" value="1"/>
</dbReference>
<sequence length="336" mass="36521">MDIGIIGFGGVSKAFIKLLLDKEDSLNKKGLDIRVKYIIKSNGGIYNKDGINIKEIVDRDYSLVDSDFKEDINIHNIVDNSDIDILVELTNTNIETGEPGLTHIRLALENNINVVTGNKGPILLEYKKLKSIADNNGLALGIGCTTGGALPSINVGNYDIAGSEILSIEGILNGTSNYILSEMYESEVEYKDALNKAISLGIAEANYKLDVEGYDTASKILILANVLMDANLSLKDISIEGIDKVKKEEILEEKARGNKIKLIGKVYNRNNKVSAYVRPEVITKEHPLYFVDNKNKGVSYSTDTLGDISIIGGASGTVNAAASILRDIVNINRGIK</sequence>
<keyword evidence="8" id="KW-0915">Sodium</keyword>
<protein>
    <recommendedName>
        <fullName evidence="5">Homoserine dehydrogenase</fullName>
        <ecNumber evidence="4">1.1.1.3</ecNumber>
    </recommendedName>
</protein>
<dbReference type="Proteomes" id="UP000306888">
    <property type="component" value="Unassembled WGS sequence"/>
</dbReference>
<name>A0A4S2DIV7_9CLOT</name>
<comment type="catalytic activity">
    <reaction evidence="9">
        <text>L-homoserine + NADP(+) = L-aspartate 4-semialdehyde + NADPH + H(+)</text>
        <dbReference type="Rhea" id="RHEA:15761"/>
        <dbReference type="ChEBI" id="CHEBI:15378"/>
        <dbReference type="ChEBI" id="CHEBI:57476"/>
        <dbReference type="ChEBI" id="CHEBI:57783"/>
        <dbReference type="ChEBI" id="CHEBI:58349"/>
        <dbReference type="ChEBI" id="CHEBI:537519"/>
        <dbReference type="EC" id="1.1.1.3"/>
    </reaction>
    <physiologicalReaction direction="right-to-left" evidence="9">
        <dbReference type="Rhea" id="RHEA:15763"/>
    </physiologicalReaction>
</comment>
<dbReference type="UniPathway" id="UPA00051">
    <property type="reaction ID" value="UER00465"/>
</dbReference>
<reference evidence="13 14" key="1">
    <citation type="submission" date="2019-04" db="EMBL/GenBank/DDBJ databases">
        <title>Microbes associate with the intestines of laboratory mice.</title>
        <authorList>
            <person name="Navarre W."/>
            <person name="Wong E."/>
            <person name="Huang K."/>
            <person name="Tropini C."/>
            <person name="Ng K."/>
            <person name="Yu B."/>
        </authorList>
    </citation>
    <scope>NUCLEOTIDE SEQUENCE [LARGE SCALE GENOMIC DNA]</scope>
    <source>
        <strain evidence="13 14">NM50_B9-20</strain>
    </source>
</reference>
<evidence type="ECO:0000313" key="14">
    <source>
        <dbReference type="Proteomes" id="UP000306888"/>
    </source>
</evidence>
<proteinExistence type="inferred from homology"/>
<evidence type="ECO:0000256" key="2">
    <source>
        <dbReference type="ARBA" id="ARBA00005062"/>
    </source>
</evidence>
<dbReference type="InterPro" id="IPR036291">
    <property type="entry name" value="NAD(P)-bd_dom_sf"/>
</dbReference>
<keyword evidence="11" id="KW-0521">NADP</keyword>
<dbReference type="PANTHER" id="PTHR43331:SF1">
    <property type="entry name" value="HOMOSERINE DEHYDROGENASE"/>
    <property type="match status" value="1"/>
</dbReference>
<organism evidence="13 14">
    <name type="scientific">Clostridium sartagoforme</name>
    <dbReference type="NCBI Taxonomy" id="84031"/>
    <lineage>
        <taxon>Bacteria</taxon>
        <taxon>Bacillati</taxon>
        <taxon>Bacillota</taxon>
        <taxon>Clostridia</taxon>
        <taxon>Eubacteriales</taxon>
        <taxon>Clostridiaceae</taxon>
        <taxon>Clostridium</taxon>
    </lineage>
</organism>
<evidence type="ECO:0000256" key="1">
    <source>
        <dbReference type="ARBA" id="ARBA00005056"/>
    </source>
</evidence>
<comment type="pathway">
    <text evidence="1">Amino-acid biosynthesis; L-threonine biosynthesis; L-threonine from L-aspartate: step 3/5.</text>
</comment>
<feature type="binding site" evidence="11">
    <location>
        <position position="204"/>
    </location>
    <ligand>
        <name>L-homoserine</name>
        <dbReference type="ChEBI" id="CHEBI:57476"/>
    </ligand>
</feature>
<keyword evidence="7" id="KW-0560">Oxidoreductase</keyword>
<dbReference type="Gene3D" id="3.40.50.720">
    <property type="entry name" value="NAD(P)-binding Rossmann-like Domain"/>
    <property type="match status" value="1"/>
</dbReference>
<dbReference type="RefSeq" id="WP_136007065.1">
    <property type="nucleotide sequence ID" value="NZ_SRYR01000004.1"/>
</dbReference>
<evidence type="ECO:0000256" key="9">
    <source>
        <dbReference type="ARBA" id="ARBA00048841"/>
    </source>
</evidence>
<feature type="active site" description="Proton donor" evidence="10">
    <location>
        <position position="219"/>
    </location>
</feature>
<dbReference type="SUPFAM" id="SSF55347">
    <property type="entry name" value="Glyceraldehyde-3-phosphate dehydrogenase-like, C-terminal domain"/>
    <property type="match status" value="1"/>
</dbReference>
<dbReference type="AlphaFoldDB" id="A0A4S2DIV7"/>
<evidence type="ECO:0000256" key="10">
    <source>
        <dbReference type="PIRSR" id="PIRSR036497-1"/>
    </source>
</evidence>
<comment type="pathway">
    <text evidence="2">Amino-acid biosynthesis; L-methionine biosynthesis via de novo pathway; L-homoserine from L-aspartate: step 3/3.</text>
</comment>
<evidence type="ECO:0000256" key="6">
    <source>
        <dbReference type="ARBA" id="ARBA00022697"/>
    </source>
</evidence>
<dbReference type="OrthoDB" id="9808167at2"/>
<dbReference type="PANTHER" id="PTHR43331">
    <property type="entry name" value="HOMOSERINE DEHYDROGENASE"/>
    <property type="match status" value="1"/>
</dbReference>
<keyword evidence="14" id="KW-1185">Reference proteome</keyword>
<comment type="caution">
    <text evidence="13">The sequence shown here is derived from an EMBL/GenBank/DDBJ whole genome shotgun (WGS) entry which is preliminary data.</text>
</comment>
<keyword evidence="6" id="KW-0028">Amino-acid biosynthesis</keyword>
<evidence type="ECO:0000259" key="12">
    <source>
        <dbReference type="Pfam" id="PF00742"/>
    </source>
</evidence>
<dbReference type="FunFam" id="3.30.360.10:FF:000005">
    <property type="entry name" value="Homoserine dehydrogenase"/>
    <property type="match status" value="1"/>
</dbReference>
<dbReference type="InterPro" id="IPR022697">
    <property type="entry name" value="HDH_short"/>
</dbReference>
<comment type="similarity">
    <text evidence="3">Belongs to the homoserine dehydrogenase family.</text>
</comment>
<feature type="domain" description="Homoserine dehydrogenase catalytic" evidence="12">
    <location>
        <begin position="151"/>
        <end position="329"/>
    </location>
</feature>
<evidence type="ECO:0000313" key="13">
    <source>
        <dbReference type="EMBL" id="TGY42118.1"/>
    </source>
</evidence>
<dbReference type="GO" id="GO:0004412">
    <property type="term" value="F:homoserine dehydrogenase activity"/>
    <property type="evidence" value="ECO:0007669"/>
    <property type="project" value="UniProtKB-EC"/>
</dbReference>
<dbReference type="SUPFAM" id="SSF51735">
    <property type="entry name" value="NAD(P)-binding Rossmann-fold domains"/>
    <property type="match status" value="1"/>
</dbReference>
<evidence type="ECO:0000256" key="3">
    <source>
        <dbReference type="ARBA" id="ARBA00006753"/>
    </source>
</evidence>
<dbReference type="GO" id="GO:0009088">
    <property type="term" value="P:threonine biosynthetic process"/>
    <property type="evidence" value="ECO:0007669"/>
    <property type="project" value="UniProtKB-UniPathway"/>
</dbReference>
<accession>A0A4S2DIV7</accession>
<evidence type="ECO:0000256" key="5">
    <source>
        <dbReference type="ARBA" id="ARBA00013376"/>
    </source>
</evidence>
<dbReference type="EC" id="1.1.1.3" evidence="4"/>
<evidence type="ECO:0000256" key="11">
    <source>
        <dbReference type="PIRSR" id="PIRSR036497-2"/>
    </source>
</evidence>
<dbReference type="UniPathway" id="UPA00050">
    <property type="reaction ID" value="UER00063"/>
</dbReference>
<keyword evidence="6" id="KW-0791">Threonine biosynthesis</keyword>
<dbReference type="Pfam" id="PF00742">
    <property type="entry name" value="Homoserine_dh"/>
    <property type="match status" value="1"/>
</dbReference>
<evidence type="ECO:0000256" key="8">
    <source>
        <dbReference type="ARBA" id="ARBA00023053"/>
    </source>
</evidence>
<feature type="binding site" evidence="11">
    <location>
        <position position="119"/>
    </location>
    <ligand>
        <name>NADPH</name>
        <dbReference type="ChEBI" id="CHEBI:57783"/>
    </ligand>
</feature>
<dbReference type="PIRSF" id="PIRSF036497">
    <property type="entry name" value="HDH_short"/>
    <property type="match status" value="1"/>
</dbReference>
<gene>
    <name evidence="13" type="ORF">E5347_10295</name>
</gene>
<evidence type="ECO:0000256" key="4">
    <source>
        <dbReference type="ARBA" id="ARBA00013213"/>
    </source>
</evidence>
<dbReference type="EMBL" id="SRYR01000004">
    <property type="protein sequence ID" value="TGY42118.1"/>
    <property type="molecule type" value="Genomic_DNA"/>
</dbReference>
<dbReference type="InterPro" id="IPR001342">
    <property type="entry name" value="HDH_cat"/>
</dbReference>